<comment type="caution">
    <text evidence="2">The sequence shown here is derived from an EMBL/GenBank/DDBJ whole genome shotgun (WGS) entry which is preliminary data.</text>
</comment>
<evidence type="ECO:0000256" key="1">
    <source>
        <dbReference type="SAM" id="Phobius"/>
    </source>
</evidence>
<proteinExistence type="predicted"/>
<dbReference type="RefSeq" id="WP_184211153.1">
    <property type="nucleotide sequence ID" value="NZ_JACHIF010000008.1"/>
</dbReference>
<feature type="transmembrane region" description="Helical" evidence="1">
    <location>
        <begin position="80"/>
        <end position="98"/>
    </location>
</feature>
<feature type="transmembrane region" description="Helical" evidence="1">
    <location>
        <begin position="149"/>
        <end position="169"/>
    </location>
</feature>
<accession>A0A7W7YNF8</accession>
<dbReference type="Proteomes" id="UP000534294">
    <property type="component" value="Unassembled WGS sequence"/>
</dbReference>
<feature type="transmembrane region" description="Helical" evidence="1">
    <location>
        <begin position="224"/>
        <end position="245"/>
    </location>
</feature>
<dbReference type="AlphaFoldDB" id="A0A7W7YNF8"/>
<name>A0A7W7YNF8_9BACT</name>
<keyword evidence="3" id="KW-1185">Reference proteome</keyword>
<protein>
    <recommendedName>
        <fullName evidence="4">Peptidase M50B-like</fullName>
    </recommendedName>
</protein>
<dbReference type="EMBL" id="JACHIF010000008">
    <property type="protein sequence ID" value="MBB5039406.1"/>
    <property type="molecule type" value="Genomic_DNA"/>
</dbReference>
<gene>
    <name evidence="2" type="ORF">HNQ64_003678</name>
</gene>
<keyword evidence="1" id="KW-1133">Transmembrane helix</keyword>
<keyword evidence="1" id="KW-0812">Transmembrane</keyword>
<evidence type="ECO:0000313" key="2">
    <source>
        <dbReference type="EMBL" id="MBB5039406.1"/>
    </source>
</evidence>
<reference evidence="2 3" key="1">
    <citation type="submission" date="2020-08" db="EMBL/GenBank/DDBJ databases">
        <title>Genomic Encyclopedia of Type Strains, Phase IV (KMG-IV): sequencing the most valuable type-strain genomes for metagenomic binning, comparative biology and taxonomic classification.</title>
        <authorList>
            <person name="Goeker M."/>
        </authorList>
    </citation>
    <scope>NUCLEOTIDE SEQUENCE [LARGE SCALE GENOMIC DNA]</scope>
    <source>
        <strain evidence="2 3">DSM 12251</strain>
    </source>
</reference>
<feature type="transmembrane region" description="Helical" evidence="1">
    <location>
        <begin position="44"/>
        <end position="68"/>
    </location>
</feature>
<evidence type="ECO:0000313" key="3">
    <source>
        <dbReference type="Proteomes" id="UP000534294"/>
    </source>
</evidence>
<sequence>MPQNTFRASTKERALRRTDRAQLTNLSRNPRQQKLKRVKSMKRMLGVVLLFPLALITAVTLGEMLWRAVIRLEFWRTEEVIFFLVGGLAWAVTYASGWRPVRSYVFGHEVSHLLVARAFGGKILDWDFSATGGYVETNKSNTWITLAPYLLPFYSLIVLLAFGVVGMFWNLHAMHHVGAGAVALNFKPVWFFYAMLGLTWCFHATFTWKTVFIEQSDLERNGEFFSMLLIFLVNVLLLVALFIAASPSPGLGIAEVGRCWVSTAASLSNFFLGPFW</sequence>
<keyword evidence="1" id="KW-0472">Membrane</keyword>
<organism evidence="2 3">
    <name type="scientific">Prosthecobacter dejongeii</name>
    <dbReference type="NCBI Taxonomy" id="48465"/>
    <lineage>
        <taxon>Bacteria</taxon>
        <taxon>Pseudomonadati</taxon>
        <taxon>Verrucomicrobiota</taxon>
        <taxon>Verrucomicrobiia</taxon>
        <taxon>Verrucomicrobiales</taxon>
        <taxon>Verrucomicrobiaceae</taxon>
        <taxon>Prosthecobacter</taxon>
    </lineage>
</organism>
<evidence type="ECO:0008006" key="4">
    <source>
        <dbReference type="Google" id="ProtNLM"/>
    </source>
</evidence>
<feature type="transmembrane region" description="Helical" evidence="1">
    <location>
        <begin position="189"/>
        <end position="212"/>
    </location>
</feature>